<keyword evidence="7" id="KW-1185">Reference proteome</keyword>
<dbReference type="InterPro" id="IPR036061">
    <property type="entry name" value="CheW-like_dom_sf"/>
</dbReference>
<dbReference type="CDD" id="cd00732">
    <property type="entry name" value="CheW"/>
    <property type="match status" value="1"/>
</dbReference>
<dbReference type="GO" id="GO:0007165">
    <property type="term" value="P:signal transduction"/>
    <property type="evidence" value="ECO:0007669"/>
    <property type="project" value="InterPro"/>
</dbReference>
<dbReference type="InterPro" id="IPR039315">
    <property type="entry name" value="CheW"/>
</dbReference>
<reference evidence="6 7" key="1">
    <citation type="submission" date="2015-01" db="EMBL/GenBank/DDBJ databases">
        <title>Genome sequence of the anaerobic bacterium Geobacter soli GSS01, a dissimilatory Fe(III) reducer from soil.</title>
        <authorList>
            <person name="Yang G."/>
            <person name="Zhou S."/>
        </authorList>
    </citation>
    <scope>NUCLEOTIDE SEQUENCE [LARGE SCALE GENOMIC DNA]</scope>
    <source>
        <strain evidence="6 7">GSS01</strain>
    </source>
</reference>
<evidence type="ECO:0000256" key="4">
    <source>
        <dbReference type="ARBA" id="ARBA00022500"/>
    </source>
</evidence>
<keyword evidence="3" id="KW-0963">Cytoplasm</keyword>
<dbReference type="FunFam" id="2.40.50.180:FF:000002">
    <property type="entry name" value="Chemotaxis protein CheW"/>
    <property type="match status" value="1"/>
</dbReference>
<evidence type="ECO:0000256" key="2">
    <source>
        <dbReference type="ARBA" id="ARBA00021483"/>
    </source>
</evidence>
<accession>A0A0C1TQU6</accession>
<dbReference type="PANTHER" id="PTHR22617:SF41">
    <property type="entry name" value="CHEMOTAXIS SIGNAL TRANSDUCTION SYSTEM ADAPTOR PROTEIN CHEW"/>
    <property type="match status" value="1"/>
</dbReference>
<dbReference type="RefSeq" id="WP_039646348.1">
    <property type="nucleotide sequence ID" value="NZ_JXBL01000001.1"/>
</dbReference>
<comment type="caution">
    <text evidence="6">The sequence shown here is derived from an EMBL/GenBank/DDBJ whole genome shotgun (WGS) entry which is preliminary data.</text>
</comment>
<dbReference type="SUPFAM" id="SSF50341">
    <property type="entry name" value="CheW-like"/>
    <property type="match status" value="1"/>
</dbReference>
<organism evidence="6 7">
    <name type="scientific">Geobacter soli</name>
    <dbReference type="NCBI Taxonomy" id="1510391"/>
    <lineage>
        <taxon>Bacteria</taxon>
        <taxon>Pseudomonadati</taxon>
        <taxon>Thermodesulfobacteriota</taxon>
        <taxon>Desulfuromonadia</taxon>
        <taxon>Geobacterales</taxon>
        <taxon>Geobacteraceae</taxon>
        <taxon>Geobacter</taxon>
    </lineage>
</organism>
<dbReference type="GO" id="GO:0006935">
    <property type="term" value="P:chemotaxis"/>
    <property type="evidence" value="ECO:0007669"/>
    <property type="project" value="UniProtKB-KW"/>
</dbReference>
<dbReference type="Pfam" id="PF01584">
    <property type="entry name" value="CheW"/>
    <property type="match status" value="1"/>
</dbReference>
<evidence type="ECO:0000313" key="7">
    <source>
        <dbReference type="Proteomes" id="UP000031433"/>
    </source>
</evidence>
<dbReference type="SMART" id="SM00260">
    <property type="entry name" value="CheW"/>
    <property type="match status" value="1"/>
</dbReference>
<evidence type="ECO:0000256" key="3">
    <source>
        <dbReference type="ARBA" id="ARBA00022490"/>
    </source>
</evidence>
<dbReference type="EMBL" id="JXBL01000001">
    <property type="protein sequence ID" value="KIE43144.1"/>
    <property type="molecule type" value="Genomic_DNA"/>
</dbReference>
<keyword evidence="4" id="KW-0145">Chemotaxis</keyword>
<evidence type="ECO:0000256" key="1">
    <source>
        <dbReference type="ARBA" id="ARBA00004496"/>
    </source>
</evidence>
<evidence type="ECO:0000259" key="5">
    <source>
        <dbReference type="PROSITE" id="PS50851"/>
    </source>
</evidence>
<comment type="subcellular location">
    <subcellularLocation>
        <location evidence="1">Cytoplasm</location>
    </subcellularLocation>
</comment>
<dbReference type="Gene3D" id="2.40.50.180">
    <property type="entry name" value="CheA-289, Domain 4"/>
    <property type="match status" value="1"/>
</dbReference>
<proteinExistence type="predicted"/>
<dbReference type="PANTHER" id="PTHR22617">
    <property type="entry name" value="CHEMOTAXIS SENSOR HISTIDINE KINASE-RELATED"/>
    <property type="match status" value="1"/>
</dbReference>
<evidence type="ECO:0000313" key="6">
    <source>
        <dbReference type="EMBL" id="KIE43144.1"/>
    </source>
</evidence>
<dbReference type="Gene3D" id="2.30.30.40">
    <property type="entry name" value="SH3 Domains"/>
    <property type="match status" value="1"/>
</dbReference>
<feature type="domain" description="CheW-like" evidence="5">
    <location>
        <begin position="9"/>
        <end position="153"/>
    </location>
</feature>
<protein>
    <recommendedName>
        <fullName evidence="2">Chemotaxis protein CheW</fullName>
    </recommendedName>
</protein>
<dbReference type="GO" id="GO:0005829">
    <property type="term" value="C:cytosol"/>
    <property type="evidence" value="ECO:0007669"/>
    <property type="project" value="TreeGrafter"/>
</dbReference>
<dbReference type="AlphaFoldDB" id="A0A0C1TQU6"/>
<dbReference type="InterPro" id="IPR002545">
    <property type="entry name" value="CheW-lke_dom"/>
</dbReference>
<sequence length="164" mass="17980">MTVAGITDTRPYLTFALSEEIFAVEVYKVREILEWTTITRVPQTPDFMRGVINLRGSVVPVIDLRLKFGMAETARSVNTCIIVVEVLTGDDTLVMGMLADSVQEVFELAPESMAPAPRIGTNLDTSFMKGMGKHGDSFIIILDIDRLFGADELAGIASMETDAF</sequence>
<dbReference type="PROSITE" id="PS50851">
    <property type="entry name" value="CHEW"/>
    <property type="match status" value="1"/>
</dbReference>
<gene>
    <name evidence="6" type="ORF">SE37_11130</name>
</gene>
<name>A0A0C1TQU6_9BACT</name>
<dbReference type="Proteomes" id="UP000031433">
    <property type="component" value="Unassembled WGS sequence"/>
</dbReference>